<comment type="subcellular location">
    <subcellularLocation>
        <location evidence="2">Bacterial flagellum basal body</location>
    </subcellularLocation>
</comment>
<dbReference type="RefSeq" id="WP_003469640.1">
    <property type="nucleotide sequence ID" value="NZ_APML01000039.1"/>
</dbReference>
<organism evidence="6 7">
    <name type="scientific">Gracilibacillus halophilus YIM-C55.5</name>
    <dbReference type="NCBI Taxonomy" id="1308866"/>
    <lineage>
        <taxon>Bacteria</taxon>
        <taxon>Bacillati</taxon>
        <taxon>Bacillota</taxon>
        <taxon>Bacilli</taxon>
        <taxon>Bacillales</taxon>
        <taxon>Bacillaceae</taxon>
        <taxon>Gracilibacillus</taxon>
    </lineage>
</organism>
<dbReference type="EMBL" id="APML01000039">
    <property type="protein sequence ID" value="ENH96567.1"/>
    <property type="molecule type" value="Genomic_DNA"/>
</dbReference>
<dbReference type="Pfam" id="PF06429">
    <property type="entry name" value="Flg_bbr_C"/>
    <property type="match status" value="1"/>
</dbReference>
<evidence type="ECO:0000259" key="4">
    <source>
        <dbReference type="Pfam" id="PF06429"/>
    </source>
</evidence>
<feature type="domain" description="Flagellar hook protein FlgE/F/G-like D1" evidence="5">
    <location>
        <begin position="102"/>
        <end position="170"/>
    </location>
</feature>
<comment type="caution">
    <text evidence="6">The sequence shown here is derived from an EMBL/GenBank/DDBJ whole genome shotgun (WGS) entry which is preliminary data.</text>
</comment>
<dbReference type="Pfam" id="PF00460">
    <property type="entry name" value="Flg_bb_rod"/>
    <property type="match status" value="1"/>
</dbReference>
<evidence type="ECO:0000259" key="3">
    <source>
        <dbReference type="Pfam" id="PF00460"/>
    </source>
</evidence>
<feature type="domain" description="Flagellar basal-body/hook protein C-terminal" evidence="4">
    <location>
        <begin position="229"/>
        <end position="274"/>
    </location>
</feature>
<dbReference type="AlphaFoldDB" id="N4WKA5"/>
<proteinExistence type="inferred from homology"/>
<evidence type="ECO:0000313" key="6">
    <source>
        <dbReference type="EMBL" id="ENH96567.1"/>
    </source>
</evidence>
<dbReference type="SUPFAM" id="SSF117143">
    <property type="entry name" value="Flagellar hook protein flgE"/>
    <property type="match status" value="1"/>
</dbReference>
<dbReference type="InterPro" id="IPR053967">
    <property type="entry name" value="LlgE_F_G-like_D1"/>
</dbReference>
<dbReference type="Pfam" id="PF22692">
    <property type="entry name" value="LlgE_F_G_D1"/>
    <property type="match status" value="1"/>
</dbReference>
<keyword evidence="7" id="KW-1185">Reference proteome</keyword>
<dbReference type="STRING" id="1308866.J416_10056"/>
<dbReference type="eggNOG" id="COG4786">
    <property type="taxonomic scope" value="Bacteria"/>
</dbReference>
<dbReference type="OrthoDB" id="9804559at2"/>
<accession>N4WKA5</accession>
<evidence type="ECO:0000259" key="5">
    <source>
        <dbReference type="Pfam" id="PF22692"/>
    </source>
</evidence>
<sequence length="275" mass="30567">MSRMSFQAAATMSQLQNKLDTIGNNLSNVNTHGYKTRNTDFTSLLAQQLEQEDDPANEENRQTPEGIRLGMGARLGHTNLNLTQGSLETTDRALDVALRENNHMFQINVNENGVEETRYTRAGNFYLSPTEGDQVMLTTSDGNPVLGEEGSIVLDNNMDDINIDEQGQIFVTRNGVEQQEGQLAITEAVRPRMLEATGNNLFRLSQDTIDNYPVDEIVEDVAVADVNVQSGALETSNVDMATQMTNLTQTQRAYQFNGRTISMNDQMQGLINQLR</sequence>
<gene>
    <name evidence="6" type="ORF">J416_10056</name>
</gene>
<keyword evidence="6" id="KW-0969">Cilium</keyword>
<dbReference type="PROSITE" id="PS00588">
    <property type="entry name" value="FLAGELLA_BB_ROD"/>
    <property type="match status" value="1"/>
</dbReference>
<keyword evidence="6" id="KW-0966">Cell projection</keyword>
<dbReference type="NCBIfam" id="TIGR03506">
    <property type="entry name" value="FlgEFG_subfam"/>
    <property type="match status" value="1"/>
</dbReference>
<dbReference type="InterPro" id="IPR010930">
    <property type="entry name" value="Flg_bb/hook_C_dom"/>
</dbReference>
<dbReference type="PANTHER" id="PTHR30435">
    <property type="entry name" value="FLAGELLAR PROTEIN"/>
    <property type="match status" value="1"/>
</dbReference>
<dbReference type="PANTHER" id="PTHR30435:SF19">
    <property type="entry name" value="FLAGELLAR BASAL-BODY ROD PROTEIN FLGG"/>
    <property type="match status" value="1"/>
</dbReference>
<keyword evidence="2" id="KW-0975">Bacterial flagellum</keyword>
<dbReference type="InterPro" id="IPR037925">
    <property type="entry name" value="FlgE/F/G-like"/>
</dbReference>
<dbReference type="InterPro" id="IPR019776">
    <property type="entry name" value="Flagellar_basal_body_rod_CS"/>
</dbReference>
<dbReference type="Proteomes" id="UP000012283">
    <property type="component" value="Unassembled WGS sequence"/>
</dbReference>
<comment type="similarity">
    <text evidence="1 2">Belongs to the flagella basal body rod proteins family.</text>
</comment>
<dbReference type="PATRIC" id="fig|1308866.3.peg.2041"/>
<dbReference type="InterPro" id="IPR020013">
    <property type="entry name" value="Flagellar_FlgE/F/G"/>
</dbReference>
<protein>
    <submittedName>
        <fullName evidence="6">Flagellar hook-basal body complex protein FlhP</fullName>
    </submittedName>
</protein>
<dbReference type="InterPro" id="IPR001444">
    <property type="entry name" value="Flag_bb_rod_N"/>
</dbReference>
<name>N4WKA5_9BACI</name>
<dbReference type="GO" id="GO:0071978">
    <property type="term" value="P:bacterial-type flagellum-dependent swarming motility"/>
    <property type="evidence" value="ECO:0007669"/>
    <property type="project" value="TreeGrafter"/>
</dbReference>
<feature type="domain" description="Flagellar basal body rod protein N-terminal" evidence="3">
    <location>
        <begin position="9"/>
        <end position="35"/>
    </location>
</feature>
<dbReference type="GO" id="GO:0009425">
    <property type="term" value="C:bacterial-type flagellum basal body"/>
    <property type="evidence" value="ECO:0007669"/>
    <property type="project" value="UniProtKB-SubCell"/>
</dbReference>
<evidence type="ECO:0000313" key="7">
    <source>
        <dbReference type="Proteomes" id="UP000012283"/>
    </source>
</evidence>
<reference evidence="6 7" key="1">
    <citation type="submission" date="2013-03" db="EMBL/GenBank/DDBJ databases">
        <title>Draft genome sequence of Gracibacillus halophilus YIM-C55.5, a moderately halophilic and thermophilic organism from the Xiaochaidamu salt lake.</title>
        <authorList>
            <person name="Sugumar T."/>
            <person name="Polireddy D.R."/>
            <person name="Antony A."/>
            <person name="Madhava Y.R."/>
            <person name="Sivakumar N."/>
        </authorList>
    </citation>
    <scope>NUCLEOTIDE SEQUENCE [LARGE SCALE GENOMIC DNA]</scope>
    <source>
        <strain evidence="6 7">YIM-C55.5</strain>
    </source>
</reference>
<evidence type="ECO:0000256" key="2">
    <source>
        <dbReference type="RuleBase" id="RU362116"/>
    </source>
</evidence>
<keyword evidence="6" id="KW-0282">Flagellum</keyword>
<evidence type="ECO:0000256" key="1">
    <source>
        <dbReference type="ARBA" id="ARBA00009677"/>
    </source>
</evidence>